<evidence type="ECO:0000313" key="4">
    <source>
        <dbReference type="EMBL" id="CAK9170105.1"/>
    </source>
</evidence>
<dbReference type="SUPFAM" id="SSF50621">
    <property type="entry name" value="Alanine racemase C-terminal domain-like"/>
    <property type="match status" value="1"/>
</dbReference>
<keyword evidence="5" id="KW-1185">Reference proteome</keyword>
<accession>A0ABC8TKW6</accession>
<sequence>MAFEFLPPNGVRELVLSRNLNLIIEPGRSLIANTCCLVNRVIGVKTNGTKNFIVIDGSMSELIRPSLYGAYQHIELVSPLQPDAEISNFDVVGPVCESADFLGKDRELPTPPREAYFSGYRLGGSRCWRLLHEYGINLQSQDASTRVLGV</sequence>
<evidence type="ECO:0000259" key="3">
    <source>
        <dbReference type="Pfam" id="PF00278"/>
    </source>
</evidence>
<dbReference type="PANTHER" id="PTHR43727">
    <property type="entry name" value="DIAMINOPIMELATE DECARBOXYLASE"/>
    <property type="match status" value="1"/>
</dbReference>
<organism evidence="4 5">
    <name type="scientific">Ilex paraguariensis</name>
    <name type="common">yerba mate</name>
    <dbReference type="NCBI Taxonomy" id="185542"/>
    <lineage>
        <taxon>Eukaryota</taxon>
        <taxon>Viridiplantae</taxon>
        <taxon>Streptophyta</taxon>
        <taxon>Embryophyta</taxon>
        <taxon>Tracheophyta</taxon>
        <taxon>Spermatophyta</taxon>
        <taxon>Magnoliopsida</taxon>
        <taxon>eudicotyledons</taxon>
        <taxon>Gunneridae</taxon>
        <taxon>Pentapetalae</taxon>
        <taxon>asterids</taxon>
        <taxon>campanulids</taxon>
        <taxon>Aquifoliales</taxon>
        <taxon>Aquifoliaceae</taxon>
        <taxon>Ilex</taxon>
    </lineage>
</organism>
<comment type="cofactor">
    <cofactor evidence="1">
        <name>pyridoxal 5'-phosphate</name>
        <dbReference type="ChEBI" id="CHEBI:597326"/>
    </cofactor>
</comment>
<name>A0ABC8TKW6_9AQUA</name>
<keyword evidence="2" id="KW-0663">Pyridoxal phosphate</keyword>
<dbReference type="Pfam" id="PF00278">
    <property type="entry name" value="Orn_DAP_Arg_deC"/>
    <property type="match status" value="1"/>
</dbReference>
<dbReference type="AlphaFoldDB" id="A0ABC8TKW6"/>
<dbReference type="EMBL" id="CAUOFW020005427">
    <property type="protein sequence ID" value="CAK9170105.1"/>
    <property type="molecule type" value="Genomic_DNA"/>
</dbReference>
<dbReference type="Proteomes" id="UP001642360">
    <property type="component" value="Unassembled WGS sequence"/>
</dbReference>
<evidence type="ECO:0000313" key="5">
    <source>
        <dbReference type="Proteomes" id="UP001642360"/>
    </source>
</evidence>
<protein>
    <recommendedName>
        <fullName evidence="3">Orn/DAP/Arg decarboxylase 2 C-terminal domain-containing protein</fullName>
    </recommendedName>
</protein>
<gene>
    <name evidence="4" type="ORF">ILEXP_LOCUS39593</name>
</gene>
<dbReference type="Gene3D" id="2.40.37.10">
    <property type="entry name" value="Lyase, Ornithine Decarboxylase, Chain A, domain 1"/>
    <property type="match status" value="1"/>
</dbReference>
<proteinExistence type="predicted"/>
<comment type="caution">
    <text evidence="4">The sequence shown here is derived from an EMBL/GenBank/DDBJ whole genome shotgun (WGS) entry which is preliminary data.</text>
</comment>
<feature type="domain" description="Orn/DAP/Arg decarboxylase 2 C-terminal" evidence="3">
    <location>
        <begin position="33"/>
        <end position="110"/>
    </location>
</feature>
<dbReference type="InterPro" id="IPR022643">
    <property type="entry name" value="De-COase2_C"/>
</dbReference>
<evidence type="ECO:0000256" key="2">
    <source>
        <dbReference type="ARBA" id="ARBA00022898"/>
    </source>
</evidence>
<dbReference type="GO" id="GO:0016831">
    <property type="term" value="F:carboxy-lyase activity"/>
    <property type="evidence" value="ECO:0007669"/>
    <property type="project" value="UniProtKB-KW"/>
</dbReference>
<dbReference type="InterPro" id="IPR009006">
    <property type="entry name" value="Ala_racemase/Decarboxylase_C"/>
</dbReference>
<evidence type="ECO:0000256" key="1">
    <source>
        <dbReference type="ARBA" id="ARBA00001933"/>
    </source>
</evidence>
<reference evidence="4 5" key="1">
    <citation type="submission" date="2024-02" db="EMBL/GenBank/DDBJ databases">
        <authorList>
            <person name="Vignale AGUSTIN F."/>
            <person name="Sosa J E."/>
            <person name="Modenutti C."/>
        </authorList>
    </citation>
    <scope>NUCLEOTIDE SEQUENCE [LARGE SCALE GENOMIC DNA]</scope>
</reference>
<dbReference type="PANTHER" id="PTHR43727:SF2">
    <property type="entry name" value="GROUP IV DECARBOXYLASE"/>
    <property type="match status" value="1"/>
</dbReference>